<keyword evidence="4" id="KW-0677">Repeat</keyword>
<organism evidence="10 11">
    <name type="scientific">Ustilago bromivora</name>
    <dbReference type="NCBI Taxonomy" id="307758"/>
    <lineage>
        <taxon>Eukaryota</taxon>
        <taxon>Fungi</taxon>
        <taxon>Dikarya</taxon>
        <taxon>Basidiomycota</taxon>
        <taxon>Ustilaginomycotina</taxon>
        <taxon>Ustilaginomycetes</taxon>
        <taxon>Ustilaginales</taxon>
        <taxon>Ustilaginaceae</taxon>
        <taxon>Ustilago</taxon>
    </lineage>
</organism>
<accession>A0A8H8QSA7</accession>
<feature type="region of interest" description="Disordered" evidence="8">
    <location>
        <begin position="34"/>
        <end position="57"/>
    </location>
</feature>
<feature type="compositionally biased region" description="Acidic residues" evidence="8">
    <location>
        <begin position="136"/>
        <end position="147"/>
    </location>
</feature>
<evidence type="ECO:0000256" key="3">
    <source>
        <dbReference type="ARBA" id="ARBA00022574"/>
    </source>
</evidence>
<evidence type="ECO:0000256" key="4">
    <source>
        <dbReference type="ARBA" id="ARBA00022737"/>
    </source>
</evidence>
<dbReference type="Proteomes" id="UP000658997">
    <property type="component" value="Unassembled WGS sequence"/>
</dbReference>
<comment type="subcellular location">
    <subcellularLocation>
        <location evidence="1">Nucleus</location>
        <location evidence="1">Nucleolus</location>
    </subcellularLocation>
</comment>
<dbReference type="InterPro" id="IPR007287">
    <property type="entry name" value="Sof1"/>
</dbReference>
<keyword evidence="11" id="KW-1185">Reference proteome</keyword>
<dbReference type="PANTHER" id="PTHR22851">
    <property type="entry name" value="U3 SMALL NUCLEOLAR RNA U3 SNORNA ASSOCIATED PROTEIN"/>
    <property type="match status" value="1"/>
</dbReference>
<dbReference type="InterPro" id="IPR015943">
    <property type="entry name" value="WD40/YVTN_repeat-like_dom_sf"/>
</dbReference>
<sequence>MVSLQLVTLAHLARPTRKPLWTKKIKALSRSLDVHAPARQGDPAPLSRNLNPALHPFDKPREYTRALNAAKLDRLFAKPFVGALEGHIDGIYSIAKDTNRLNVVASASGDGDRTVKVWDADPRPDGLGQTSFNAMEDVDDQDDDADADMTTGGSLRRGGLLSTRDKDVPPSEPLTVYSGKTAFNSLTHHATNAIFASASCSIQTWDLERGGSSDPLLSMTWGPEAINVVRFNMSERQVLASAGSDRGIVLYDLRSGKPLTKMIMQMRANDIAWNPTEPTIFAVASEDHNVYTFDMRHLNSATQIYKDHVAAVMSVDFSPTGMELVTGSYDRTLRIWEYGKGNHSRDVYHTKRMQRVFSSAFSMDARFVLSGSDDGNLRIWKAKASEKLGLLSGSEMAQREYSENLRNKWSAVGEVSKIEKQRHVPKAIKQAQRLRKTMVDASKNKEENRRKHSKAGDKKPKAARKEAILSLRE</sequence>
<reference evidence="10" key="1">
    <citation type="submission" date="2018-08" db="EMBL/GenBank/DDBJ databases">
        <authorList>
            <person name="Guldener U."/>
        </authorList>
    </citation>
    <scope>NUCLEOTIDE SEQUENCE</scope>
    <source>
        <strain evidence="10">UB2</strain>
    </source>
</reference>
<dbReference type="SMART" id="SM00320">
    <property type="entry name" value="WD40"/>
    <property type="match status" value="6"/>
</dbReference>
<name>A0A8H8QSA7_9BASI</name>
<evidence type="ECO:0000313" key="11">
    <source>
        <dbReference type="Proteomes" id="UP000658997"/>
    </source>
</evidence>
<keyword evidence="3 7" id="KW-0853">WD repeat</keyword>
<feature type="domain" description="Sof1-like protein" evidence="9">
    <location>
        <begin position="382"/>
        <end position="467"/>
    </location>
</feature>
<dbReference type="Pfam" id="PF00400">
    <property type="entry name" value="WD40"/>
    <property type="match status" value="3"/>
</dbReference>
<dbReference type="PANTHER" id="PTHR22851:SF0">
    <property type="entry name" value="DDB1- AND CUL4-ASSOCIATED FACTOR 13"/>
    <property type="match status" value="1"/>
</dbReference>
<proteinExistence type="inferred from homology"/>
<evidence type="ECO:0000259" key="9">
    <source>
        <dbReference type="Pfam" id="PF04158"/>
    </source>
</evidence>
<comment type="similarity">
    <text evidence="2">Belongs to the WD repeat DCAF13/WDSOF1 family.</text>
</comment>
<dbReference type="AlphaFoldDB" id="A0A8H8QSA7"/>
<feature type="compositionally biased region" description="Low complexity" evidence="8">
    <location>
        <begin position="148"/>
        <end position="162"/>
    </location>
</feature>
<dbReference type="InterPro" id="IPR020472">
    <property type="entry name" value="WD40_PAC1"/>
</dbReference>
<dbReference type="PROSITE" id="PS50294">
    <property type="entry name" value="WD_REPEATS_REGION"/>
    <property type="match status" value="2"/>
</dbReference>
<evidence type="ECO:0000256" key="5">
    <source>
        <dbReference type="ARBA" id="ARBA00023242"/>
    </source>
</evidence>
<dbReference type="GO" id="GO:0000462">
    <property type="term" value="P:maturation of SSU-rRNA from tricistronic rRNA transcript (SSU-rRNA, 5.8S rRNA, LSU-rRNA)"/>
    <property type="evidence" value="ECO:0007669"/>
    <property type="project" value="TreeGrafter"/>
</dbReference>
<feature type="region of interest" description="Disordered" evidence="8">
    <location>
        <begin position="120"/>
        <end position="170"/>
    </location>
</feature>
<feature type="compositionally biased region" description="Basic and acidic residues" evidence="8">
    <location>
        <begin position="442"/>
        <end position="473"/>
    </location>
</feature>
<dbReference type="EMBL" id="ULHB01000232">
    <property type="protein sequence ID" value="SYW86157.1"/>
    <property type="molecule type" value="Genomic_DNA"/>
</dbReference>
<evidence type="ECO:0000256" key="8">
    <source>
        <dbReference type="SAM" id="MobiDB-lite"/>
    </source>
</evidence>
<dbReference type="Pfam" id="PF04158">
    <property type="entry name" value="Sof1"/>
    <property type="match status" value="1"/>
</dbReference>
<comment type="caution">
    <text evidence="10">The sequence shown here is derived from an EMBL/GenBank/DDBJ whole genome shotgun (WGS) entry which is preliminary data.</text>
</comment>
<protein>
    <submittedName>
        <fullName evidence="10">Related to SOF1 - involved in 18S pre-rRNA production</fullName>
    </submittedName>
</protein>
<gene>
    <name evidence="10" type="ORF">UBRO2_05877</name>
</gene>
<dbReference type="InterPro" id="IPR001680">
    <property type="entry name" value="WD40_rpt"/>
</dbReference>
<dbReference type="PRINTS" id="PR00320">
    <property type="entry name" value="GPROTEINBRPT"/>
</dbReference>
<dbReference type="SUPFAM" id="SSF50978">
    <property type="entry name" value="WD40 repeat-like"/>
    <property type="match status" value="1"/>
</dbReference>
<dbReference type="Gene3D" id="2.130.10.10">
    <property type="entry name" value="YVTN repeat-like/Quinoprotein amine dehydrogenase"/>
    <property type="match status" value="2"/>
</dbReference>
<feature type="repeat" description="WD" evidence="7">
    <location>
        <begin position="349"/>
        <end position="390"/>
    </location>
</feature>
<dbReference type="GO" id="GO:0032040">
    <property type="term" value="C:small-subunit processome"/>
    <property type="evidence" value="ECO:0007669"/>
    <property type="project" value="TreeGrafter"/>
</dbReference>
<dbReference type="InterPro" id="IPR036322">
    <property type="entry name" value="WD40_repeat_dom_sf"/>
</dbReference>
<evidence type="ECO:0000313" key="10">
    <source>
        <dbReference type="EMBL" id="SYW86157.1"/>
    </source>
</evidence>
<evidence type="ECO:0000256" key="7">
    <source>
        <dbReference type="PROSITE-ProRule" id="PRU00221"/>
    </source>
</evidence>
<dbReference type="PROSITE" id="PS50082">
    <property type="entry name" value="WD_REPEATS_2"/>
    <property type="match status" value="3"/>
</dbReference>
<feature type="repeat" description="WD" evidence="7">
    <location>
        <begin position="305"/>
        <end position="346"/>
    </location>
</feature>
<keyword evidence="5" id="KW-0539">Nucleus</keyword>
<feature type="region of interest" description="Disordered" evidence="8">
    <location>
        <begin position="429"/>
        <end position="473"/>
    </location>
</feature>
<dbReference type="InterPro" id="IPR051733">
    <property type="entry name" value="WD_repeat_DCAF13/WDSOF1"/>
</dbReference>
<evidence type="ECO:0000256" key="6">
    <source>
        <dbReference type="ARBA" id="ARBA00023274"/>
    </source>
</evidence>
<feature type="repeat" description="WD" evidence="7">
    <location>
        <begin position="84"/>
        <end position="119"/>
    </location>
</feature>
<evidence type="ECO:0000256" key="2">
    <source>
        <dbReference type="ARBA" id="ARBA00005649"/>
    </source>
</evidence>
<evidence type="ECO:0000256" key="1">
    <source>
        <dbReference type="ARBA" id="ARBA00004604"/>
    </source>
</evidence>
<keyword evidence="6" id="KW-0687">Ribonucleoprotein</keyword>